<protein>
    <recommendedName>
        <fullName evidence="7">Ferrochelatase</fullName>
        <ecNumber evidence="7">4.98.1.1</ecNumber>
    </recommendedName>
    <alternativeName>
        <fullName evidence="7">Heme synthase</fullName>
    </alternativeName>
    <alternativeName>
        <fullName evidence="7">Protoheme ferro-lyase</fullName>
    </alternativeName>
</protein>
<proteinExistence type="inferred from homology"/>
<keyword evidence="5 7" id="KW-0627">Porphyrin biosynthesis</keyword>
<accession>A0A6J4ULK7</accession>
<dbReference type="InterPro" id="IPR033659">
    <property type="entry name" value="Ferrochelatase_N"/>
</dbReference>
<evidence type="ECO:0000256" key="2">
    <source>
        <dbReference type="ARBA" id="ARBA00023004"/>
    </source>
</evidence>
<dbReference type="Pfam" id="PF00762">
    <property type="entry name" value="Ferrochelatase"/>
    <property type="match status" value="1"/>
</dbReference>
<evidence type="ECO:0000256" key="6">
    <source>
        <dbReference type="ARBA" id="ARBA00024536"/>
    </source>
</evidence>
<dbReference type="SUPFAM" id="SSF53800">
    <property type="entry name" value="Chelatase"/>
    <property type="match status" value="1"/>
</dbReference>
<comment type="pathway">
    <text evidence="7">Porphyrin-containing compound metabolism; protoheme biosynthesis; protoheme from protoporphyrin-IX: step 1/1.</text>
</comment>
<comment type="function">
    <text evidence="7">Catalyzes the ferrous insertion into protoporphyrin IX.</text>
</comment>
<keyword evidence="4 7" id="KW-0456">Lyase</keyword>
<dbReference type="GO" id="GO:0006783">
    <property type="term" value="P:heme biosynthetic process"/>
    <property type="evidence" value="ECO:0007669"/>
    <property type="project" value="UniProtKB-UniRule"/>
</dbReference>
<evidence type="ECO:0000256" key="3">
    <source>
        <dbReference type="ARBA" id="ARBA00023133"/>
    </source>
</evidence>
<evidence type="ECO:0000256" key="4">
    <source>
        <dbReference type="ARBA" id="ARBA00023239"/>
    </source>
</evidence>
<dbReference type="CDD" id="cd03411">
    <property type="entry name" value="Ferrochelatase_N"/>
    <property type="match status" value="1"/>
</dbReference>
<dbReference type="EMBL" id="CADCWH010000179">
    <property type="protein sequence ID" value="CAA9553942.1"/>
    <property type="molecule type" value="Genomic_DNA"/>
</dbReference>
<reference evidence="9" key="1">
    <citation type="submission" date="2020-02" db="EMBL/GenBank/DDBJ databases">
        <authorList>
            <person name="Meier V. D."/>
        </authorList>
    </citation>
    <scope>NUCLEOTIDE SEQUENCE</scope>
    <source>
        <strain evidence="9">AVDCRST_MAG70</strain>
    </source>
</reference>
<evidence type="ECO:0000256" key="8">
    <source>
        <dbReference type="RuleBase" id="RU004185"/>
    </source>
</evidence>
<keyword evidence="3 7" id="KW-0350">Heme biosynthesis</keyword>
<dbReference type="UniPathway" id="UPA00252">
    <property type="reaction ID" value="UER00325"/>
</dbReference>
<evidence type="ECO:0000313" key="9">
    <source>
        <dbReference type="EMBL" id="CAA9553942.1"/>
    </source>
</evidence>
<dbReference type="InterPro" id="IPR033644">
    <property type="entry name" value="Ferrochelatase_C"/>
</dbReference>
<dbReference type="CDD" id="cd00419">
    <property type="entry name" value="Ferrochelatase_C"/>
    <property type="match status" value="1"/>
</dbReference>
<dbReference type="PANTHER" id="PTHR11108">
    <property type="entry name" value="FERROCHELATASE"/>
    <property type="match status" value="1"/>
</dbReference>
<name>A0A6J4ULK7_9BACT</name>
<keyword evidence="2 7" id="KW-0408">Iron</keyword>
<evidence type="ECO:0000256" key="5">
    <source>
        <dbReference type="ARBA" id="ARBA00023244"/>
    </source>
</evidence>
<gene>
    <name evidence="7" type="primary">hemH</name>
    <name evidence="9" type="ORF">AVDCRST_MAG70-1143</name>
</gene>
<sequence>MAGRETGDEMATETMAGEMGTATEVSNPNETRHVLMMAYGGPDKIEDVPNYLRDVRNYRPTSEELIHEIAERYAEIGGRSPILELTTAQAEALEAALNENPDGQRWRVHVAMRHWHPFIKDVLAKLEAEGVTRAIGLVMAPHYSRMSIGAYYKRLEEAGSSIDVIQIERWHLLPGYLDALADRVRVALDEKFPAEVRNEVPVIFSAHSLPEKIQEWDDPYPRELRETVAAVAERIAPHPYTFSYQSAAMTPDPWLGPDVAEVVEGFAAQGKKHVLVAPIGFVTEHVEILYDIDVDFMRRAKAIGVHLERIEMLNVHPLMIGALAELVKARAAQHAPA</sequence>
<dbReference type="GO" id="GO:0046872">
    <property type="term" value="F:metal ion binding"/>
    <property type="evidence" value="ECO:0007669"/>
    <property type="project" value="UniProtKB-KW"/>
</dbReference>
<comment type="similarity">
    <text evidence="1 7 8">Belongs to the ferrochelatase family.</text>
</comment>
<keyword evidence="7" id="KW-0479">Metal-binding</keyword>
<feature type="binding site" evidence="7">
    <location>
        <position position="207"/>
    </location>
    <ligand>
        <name>Fe(2+)</name>
        <dbReference type="ChEBI" id="CHEBI:29033"/>
    </ligand>
</feature>
<feature type="binding site" evidence="7">
    <location>
        <position position="287"/>
    </location>
    <ligand>
        <name>Fe(2+)</name>
        <dbReference type="ChEBI" id="CHEBI:29033"/>
    </ligand>
</feature>
<dbReference type="EC" id="4.98.1.1" evidence="7"/>
<comment type="catalytic activity">
    <reaction evidence="6">
        <text>Fe-coproporphyrin III + 2 H(+) = coproporphyrin III + Fe(2+)</text>
        <dbReference type="Rhea" id="RHEA:49572"/>
        <dbReference type="ChEBI" id="CHEBI:15378"/>
        <dbReference type="ChEBI" id="CHEBI:29033"/>
        <dbReference type="ChEBI" id="CHEBI:68438"/>
        <dbReference type="ChEBI" id="CHEBI:131725"/>
        <dbReference type="EC" id="4.99.1.9"/>
    </reaction>
    <physiologicalReaction direction="right-to-left" evidence="6">
        <dbReference type="Rhea" id="RHEA:49574"/>
    </physiologicalReaction>
</comment>
<organism evidence="9">
    <name type="scientific">uncultured Thermomicrobiales bacterium</name>
    <dbReference type="NCBI Taxonomy" id="1645740"/>
    <lineage>
        <taxon>Bacteria</taxon>
        <taxon>Pseudomonadati</taxon>
        <taxon>Thermomicrobiota</taxon>
        <taxon>Thermomicrobia</taxon>
        <taxon>Thermomicrobiales</taxon>
        <taxon>environmental samples</taxon>
    </lineage>
</organism>
<comment type="catalytic activity">
    <reaction evidence="7">
        <text>heme b + 2 H(+) = protoporphyrin IX + Fe(2+)</text>
        <dbReference type="Rhea" id="RHEA:22584"/>
        <dbReference type="ChEBI" id="CHEBI:15378"/>
        <dbReference type="ChEBI" id="CHEBI:29033"/>
        <dbReference type="ChEBI" id="CHEBI:57306"/>
        <dbReference type="ChEBI" id="CHEBI:60344"/>
        <dbReference type="EC" id="4.98.1.1"/>
    </reaction>
</comment>
<keyword evidence="7" id="KW-0963">Cytoplasm</keyword>
<dbReference type="AlphaFoldDB" id="A0A6J4ULK7"/>
<dbReference type="GO" id="GO:0005737">
    <property type="term" value="C:cytoplasm"/>
    <property type="evidence" value="ECO:0007669"/>
    <property type="project" value="UniProtKB-SubCell"/>
</dbReference>
<dbReference type="PANTHER" id="PTHR11108:SF1">
    <property type="entry name" value="FERROCHELATASE, MITOCHONDRIAL"/>
    <property type="match status" value="1"/>
</dbReference>
<comment type="subcellular location">
    <subcellularLocation>
        <location evidence="7">Cytoplasm</location>
    </subcellularLocation>
</comment>
<dbReference type="NCBIfam" id="TIGR00109">
    <property type="entry name" value="hemH"/>
    <property type="match status" value="1"/>
</dbReference>
<dbReference type="InterPro" id="IPR001015">
    <property type="entry name" value="Ferrochelatase"/>
</dbReference>
<evidence type="ECO:0000256" key="1">
    <source>
        <dbReference type="ARBA" id="ARBA00007718"/>
    </source>
</evidence>
<dbReference type="Gene3D" id="3.40.50.1400">
    <property type="match status" value="2"/>
</dbReference>
<dbReference type="HAMAP" id="MF_00323">
    <property type="entry name" value="Ferrochelatase"/>
    <property type="match status" value="1"/>
</dbReference>
<dbReference type="GO" id="GO:0004325">
    <property type="term" value="F:ferrochelatase activity"/>
    <property type="evidence" value="ECO:0007669"/>
    <property type="project" value="UniProtKB-UniRule"/>
</dbReference>
<evidence type="ECO:0000256" key="7">
    <source>
        <dbReference type="HAMAP-Rule" id="MF_00323"/>
    </source>
</evidence>